<accession>A0ABS8WVW0</accession>
<protein>
    <submittedName>
        <fullName evidence="1">Uncharacterized protein</fullName>
    </submittedName>
</protein>
<sequence>MILSLQYSLYCTLYSIQCLFSDDPHNWGKKPGYILCTSIQKCSWKLPRCHCAVHISPFRPKQGSFYVVCGGICGNTGSIVRLTYPLSGLSGALSTSFVVAYAVHKYQSMARMSDSSCSLDSRLWHLLNTHVLVLIQ</sequence>
<keyword evidence="2" id="KW-1185">Reference proteome</keyword>
<comment type="caution">
    <text evidence="1">The sequence shown here is derived from an EMBL/GenBank/DDBJ whole genome shotgun (WGS) entry which is preliminary data.</text>
</comment>
<proteinExistence type="predicted"/>
<evidence type="ECO:0000313" key="1">
    <source>
        <dbReference type="EMBL" id="MCE3215691.1"/>
    </source>
</evidence>
<dbReference type="EMBL" id="JACEIK010011464">
    <property type="protein sequence ID" value="MCE3215691.1"/>
    <property type="molecule type" value="Genomic_DNA"/>
</dbReference>
<reference evidence="1 2" key="1">
    <citation type="journal article" date="2021" name="BMC Genomics">
        <title>Datura genome reveals duplications of psychoactive alkaloid biosynthetic genes and high mutation rate following tissue culture.</title>
        <authorList>
            <person name="Rajewski A."/>
            <person name="Carter-House D."/>
            <person name="Stajich J."/>
            <person name="Litt A."/>
        </authorList>
    </citation>
    <scope>NUCLEOTIDE SEQUENCE [LARGE SCALE GENOMIC DNA]</scope>
    <source>
        <strain evidence="1">AR-01</strain>
    </source>
</reference>
<dbReference type="Proteomes" id="UP000823775">
    <property type="component" value="Unassembled WGS sequence"/>
</dbReference>
<organism evidence="1 2">
    <name type="scientific">Datura stramonium</name>
    <name type="common">Jimsonweed</name>
    <name type="synonym">Common thornapple</name>
    <dbReference type="NCBI Taxonomy" id="4076"/>
    <lineage>
        <taxon>Eukaryota</taxon>
        <taxon>Viridiplantae</taxon>
        <taxon>Streptophyta</taxon>
        <taxon>Embryophyta</taxon>
        <taxon>Tracheophyta</taxon>
        <taxon>Spermatophyta</taxon>
        <taxon>Magnoliopsida</taxon>
        <taxon>eudicotyledons</taxon>
        <taxon>Gunneridae</taxon>
        <taxon>Pentapetalae</taxon>
        <taxon>asterids</taxon>
        <taxon>lamiids</taxon>
        <taxon>Solanales</taxon>
        <taxon>Solanaceae</taxon>
        <taxon>Solanoideae</taxon>
        <taxon>Datureae</taxon>
        <taxon>Datura</taxon>
    </lineage>
</organism>
<evidence type="ECO:0000313" key="2">
    <source>
        <dbReference type="Proteomes" id="UP000823775"/>
    </source>
</evidence>
<gene>
    <name evidence="1" type="ORF">HAX54_003207</name>
</gene>
<name>A0ABS8WVW0_DATST</name>